<dbReference type="RefSeq" id="WP_189644064.1">
    <property type="nucleotide sequence ID" value="NZ_BNAL01000050.1"/>
</dbReference>
<evidence type="ECO:0008006" key="3">
    <source>
        <dbReference type="Google" id="ProtNLM"/>
    </source>
</evidence>
<evidence type="ECO:0000313" key="1">
    <source>
        <dbReference type="EMBL" id="GHG11465.1"/>
    </source>
</evidence>
<gene>
    <name evidence="1" type="ORF">GCM10017783_24740</name>
</gene>
<accession>A0ABQ3KCC1</accession>
<evidence type="ECO:0000313" key="2">
    <source>
        <dbReference type="Proteomes" id="UP000632154"/>
    </source>
</evidence>
<dbReference type="EMBL" id="BNAL01000050">
    <property type="protein sequence ID" value="GHG11465.1"/>
    <property type="molecule type" value="Genomic_DNA"/>
</dbReference>
<reference evidence="2" key="1">
    <citation type="journal article" date="2019" name="Int. J. Syst. Evol. Microbiol.">
        <title>The Global Catalogue of Microorganisms (GCM) 10K type strain sequencing project: providing services to taxonomists for standard genome sequencing and annotation.</title>
        <authorList>
            <consortium name="The Broad Institute Genomics Platform"/>
            <consortium name="The Broad Institute Genome Sequencing Center for Infectious Disease"/>
            <person name="Wu L."/>
            <person name="Ma J."/>
        </authorList>
    </citation>
    <scope>NUCLEOTIDE SEQUENCE [LARGE SCALE GENOMIC DNA]</scope>
    <source>
        <strain evidence="2">CGMCC 1.18439</strain>
    </source>
</reference>
<dbReference type="Proteomes" id="UP000632154">
    <property type="component" value="Unassembled WGS sequence"/>
</dbReference>
<protein>
    <recommendedName>
        <fullName evidence="3">Helicase XPB/Ssl2 N-terminal domain-containing protein</fullName>
    </recommendedName>
</protein>
<keyword evidence="2" id="KW-1185">Reference proteome</keyword>
<proteinExistence type="predicted"/>
<name>A0ABQ3KCC1_9DEIO</name>
<sequence>MAAEALALQPLTLHLQQAARLKELSGADPLLAARLAAAGGQAELARALLARSGGLFDFEESERLLNEACPPELLNAAQDILSSQVTLDHWTETQREMYVRVLAGLLLSEGTGTAESLAAAWGAGSQGGGLWRLPALPERQRWAAGRQLVQQLAGAVGPHCQGRPPVQWASASWGGRWGLRRQLQTQAEVVSLEHVVATLTAAWNWELPDLPGLLSRPLLIEGLETLPVDRLELVTSLLADASALFGWTVIALPGLDTLWPSHYRLLPQEQWAVPQEEMARHAPVTLPGEPLSLPELAARLGAEGGRTLVVLYSRASAARLAGMLPGSVLLSSSMSRAHLDSRMSTLADQAAVPDLTVIATTLPSTPVGEFDRVYHLLAPLPHLTEAAQLSRGPLILFTLRDVALPPFWEKHSQLTAQLLAEGGGHAIHDPAAQRRYISQLRALEQGGRLGRWLGLRREQQFASLASEVNAQSTSAVPVLIGYGSDGEAAIARSREQGWLSRRDLRYAAWVTPMESQRAVRLGDAEPFGSGWALVWKGVYDETYGLAWPLVQAEQQRSDE</sequence>
<comment type="caution">
    <text evidence="1">The sequence shown here is derived from an EMBL/GenBank/DDBJ whole genome shotgun (WGS) entry which is preliminary data.</text>
</comment>
<organism evidence="1 2">
    <name type="scientific">Deinococcus piscis</name>
    <dbReference type="NCBI Taxonomy" id="394230"/>
    <lineage>
        <taxon>Bacteria</taxon>
        <taxon>Thermotogati</taxon>
        <taxon>Deinococcota</taxon>
        <taxon>Deinococci</taxon>
        <taxon>Deinococcales</taxon>
        <taxon>Deinococcaceae</taxon>
        <taxon>Deinococcus</taxon>
    </lineage>
</organism>